<dbReference type="PANTHER" id="PTHR37953:SF1">
    <property type="entry name" value="UPF0127 PROTEIN MJ1496"/>
    <property type="match status" value="1"/>
</dbReference>
<evidence type="ECO:0000313" key="7">
    <source>
        <dbReference type="Proteomes" id="UP000253647"/>
    </source>
</evidence>
<organism evidence="4 7">
    <name type="scientific">Marinobacter nauticus</name>
    <name type="common">Marinobacter hydrocarbonoclasticus</name>
    <name type="synonym">Marinobacter aquaeolei</name>
    <dbReference type="NCBI Taxonomy" id="2743"/>
    <lineage>
        <taxon>Bacteria</taxon>
        <taxon>Pseudomonadati</taxon>
        <taxon>Pseudomonadota</taxon>
        <taxon>Gammaproteobacteria</taxon>
        <taxon>Pseudomonadales</taxon>
        <taxon>Marinobacteraceae</taxon>
        <taxon>Marinobacter</taxon>
    </lineage>
</organism>
<dbReference type="Proteomes" id="UP000253065">
    <property type="component" value="Unassembled WGS sequence"/>
</dbReference>
<dbReference type="PROSITE" id="PS51257">
    <property type="entry name" value="PROKAR_LIPOPROTEIN"/>
    <property type="match status" value="1"/>
</dbReference>
<evidence type="ECO:0000256" key="1">
    <source>
        <dbReference type="SAM" id="SignalP"/>
    </source>
</evidence>
<evidence type="ECO:0000313" key="4">
    <source>
        <dbReference type="EMBL" id="RCW72353.1"/>
    </source>
</evidence>
<dbReference type="EMBL" id="QPJB01000008">
    <property type="protein sequence ID" value="RCW32813.1"/>
    <property type="molecule type" value="Genomic_DNA"/>
</dbReference>
<dbReference type="Gene3D" id="2.60.120.1140">
    <property type="entry name" value="Protein of unknown function DUF192"/>
    <property type="match status" value="1"/>
</dbReference>
<gene>
    <name evidence="3" type="ORF">DET51_10837</name>
    <name evidence="4" type="ORF">DET61_103316</name>
    <name evidence="2" type="ORF">DET64_10837</name>
</gene>
<dbReference type="Proteomes" id="UP000252795">
    <property type="component" value="Unassembled WGS sequence"/>
</dbReference>
<accession>A0A368XWK2</accession>
<dbReference type="EMBL" id="QNSA01000008">
    <property type="protein sequence ID" value="RBP71794.1"/>
    <property type="molecule type" value="Genomic_DNA"/>
</dbReference>
<evidence type="ECO:0008006" key="8">
    <source>
        <dbReference type="Google" id="ProtNLM"/>
    </source>
</evidence>
<dbReference type="RefSeq" id="WP_113880077.1">
    <property type="nucleotide sequence ID" value="NZ_QNSA01000008.1"/>
</dbReference>
<dbReference type="InterPro" id="IPR038695">
    <property type="entry name" value="Saro_0823-like_sf"/>
</dbReference>
<dbReference type="PANTHER" id="PTHR37953">
    <property type="entry name" value="UPF0127 PROTEIN MJ1496"/>
    <property type="match status" value="1"/>
</dbReference>
<sequence>MMTRFLSLLVVSALLASCGSAGAKDSGHLPVTQACFVTETARHPVVLEVASDSKDRQKGLMGREALAENAGMLFIYDYERSPEQGFWMYQTLLPLDIAFLDNEGVIVSIRQMHPCASSRSNDCPSYPAGASYWHAVEMNAGYFSSRQIEAGDRLVRDQPASCNR</sequence>
<keyword evidence="1" id="KW-0732">Signal</keyword>
<keyword evidence="6" id="KW-1185">Reference proteome</keyword>
<feature type="chain" id="PRO_5044585157" description="DUF192 domain-containing protein" evidence="1">
    <location>
        <begin position="24"/>
        <end position="164"/>
    </location>
</feature>
<proteinExistence type="predicted"/>
<dbReference type="Pfam" id="PF02643">
    <property type="entry name" value="DUF192"/>
    <property type="match status" value="1"/>
</dbReference>
<evidence type="ECO:0000313" key="3">
    <source>
        <dbReference type="EMBL" id="RCW32813.1"/>
    </source>
</evidence>
<feature type="signal peptide" evidence="1">
    <location>
        <begin position="1"/>
        <end position="23"/>
    </location>
</feature>
<name>A0A368XWK2_MARNT</name>
<evidence type="ECO:0000313" key="6">
    <source>
        <dbReference type="Proteomes" id="UP000253065"/>
    </source>
</evidence>
<reference evidence="5 7" key="1">
    <citation type="submission" date="2018-07" db="EMBL/GenBank/DDBJ databases">
        <title>Freshwater and sediment microbial communities from various areas in North America, analyzing microbe dynamics in response to fracking.</title>
        <authorList>
            <person name="Lamendella R."/>
        </authorList>
    </citation>
    <scope>NUCLEOTIDE SEQUENCE [LARGE SCALE GENOMIC DNA]</scope>
    <source>
        <strain evidence="4 7">105B</strain>
        <strain evidence="3 5">114E</strain>
        <strain evidence="2 6">114E_o</strain>
    </source>
</reference>
<dbReference type="AlphaFoldDB" id="A0A368XWK2"/>
<dbReference type="EMBL" id="QPJI01000003">
    <property type="protein sequence ID" value="RCW72353.1"/>
    <property type="molecule type" value="Genomic_DNA"/>
</dbReference>
<dbReference type="Proteomes" id="UP000253647">
    <property type="component" value="Unassembled WGS sequence"/>
</dbReference>
<protein>
    <recommendedName>
        <fullName evidence="8">DUF192 domain-containing protein</fullName>
    </recommendedName>
</protein>
<evidence type="ECO:0000313" key="5">
    <source>
        <dbReference type="Proteomes" id="UP000252795"/>
    </source>
</evidence>
<comment type="caution">
    <text evidence="4">The sequence shown here is derived from an EMBL/GenBank/DDBJ whole genome shotgun (WGS) entry which is preliminary data.</text>
</comment>
<evidence type="ECO:0000313" key="2">
    <source>
        <dbReference type="EMBL" id="RBP71794.1"/>
    </source>
</evidence>
<dbReference type="InterPro" id="IPR003795">
    <property type="entry name" value="DUF192"/>
</dbReference>